<dbReference type="InterPro" id="IPR010982">
    <property type="entry name" value="Lambda_DNA-bd_dom_sf"/>
</dbReference>
<dbReference type="RefSeq" id="WP_110664934.1">
    <property type="nucleotide sequence ID" value="NZ_PYBW01000009.1"/>
</dbReference>
<protein>
    <submittedName>
        <fullName evidence="2">Transcriptional regulator</fullName>
    </submittedName>
</protein>
<dbReference type="InterPro" id="IPR001387">
    <property type="entry name" value="Cro/C1-type_HTH"/>
</dbReference>
<dbReference type="PROSITE" id="PS50943">
    <property type="entry name" value="HTH_CROC1"/>
    <property type="match status" value="1"/>
</dbReference>
<proteinExistence type="predicted"/>
<organism evidence="2 3">
    <name type="scientific">Streptomyces tateyamensis</name>
    <dbReference type="NCBI Taxonomy" id="565073"/>
    <lineage>
        <taxon>Bacteria</taxon>
        <taxon>Bacillati</taxon>
        <taxon>Actinomycetota</taxon>
        <taxon>Actinomycetes</taxon>
        <taxon>Kitasatosporales</taxon>
        <taxon>Streptomycetaceae</taxon>
        <taxon>Streptomyces</taxon>
    </lineage>
</organism>
<dbReference type="CDD" id="cd00093">
    <property type="entry name" value="HTH_XRE"/>
    <property type="match status" value="1"/>
</dbReference>
<dbReference type="Pfam" id="PF13560">
    <property type="entry name" value="HTH_31"/>
    <property type="match status" value="1"/>
</dbReference>
<dbReference type="SUPFAM" id="SSF47413">
    <property type="entry name" value="lambda repressor-like DNA-binding domains"/>
    <property type="match status" value="1"/>
</dbReference>
<gene>
    <name evidence="2" type="ORF">C7C46_01975</name>
</gene>
<dbReference type="OrthoDB" id="3504495at2"/>
<keyword evidence="3" id="KW-1185">Reference proteome</keyword>
<comment type="caution">
    <text evidence="2">The sequence shown here is derived from an EMBL/GenBank/DDBJ whole genome shotgun (WGS) entry which is preliminary data.</text>
</comment>
<dbReference type="SMART" id="SM00530">
    <property type="entry name" value="HTH_XRE"/>
    <property type="match status" value="1"/>
</dbReference>
<evidence type="ECO:0000313" key="2">
    <source>
        <dbReference type="EMBL" id="PYC87989.1"/>
    </source>
</evidence>
<sequence length="408" mass="44306">MTDLPAELTTGERIRHVRERRGMSRNVTAGLVGRSADWLKKIENGERELRGVTLLVKLAQVLHVDDVSVLTGDSVSIPTDQPGKVSHPAVVEIRKAMHSVSFQPAPEEPASAVALRGRVEQAWRLWHTSPNQRTEVGALLPDLLRETHGAVRAHQGTERRMSYAALADLYRLVQRMLAHISEPELYWLALDRARDASEQADDPVSLALGAWTVSIGQRAVGFVDEAVHTAELGMQLVRPLLDSGRSEILAAYGQLHLQAACTHGLDGVSGPAERHLDEAARIAALLPDGYWHAQSAFGTSNVAIYGVSIGVGLRRPGEALLRSEHIDPESIPSLERRSRLLLDIAFGYHQKKEITAAVHYLGEAIAVTPEGVRYVPGARTLAAALERKAVGPLRRAAVELAESIGVAA</sequence>
<dbReference type="EMBL" id="PYBW01000009">
    <property type="protein sequence ID" value="PYC87989.1"/>
    <property type="molecule type" value="Genomic_DNA"/>
</dbReference>
<dbReference type="GO" id="GO:0003677">
    <property type="term" value="F:DNA binding"/>
    <property type="evidence" value="ECO:0007669"/>
    <property type="project" value="InterPro"/>
</dbReference>
<dbReference type="AlphaFoldDB" id="A0A2V4PAA5"/>
<dbReference type="Gene3D" id="1.10.260.40">
    <property type="entry name" value="lambda repressor-like DNA-binding domains"/>
    <property type="match status" value="1"/>
</dbReference>
<feature type="domain" description="HTH cro/C1-type" evidence="1">
    <location>
        <begin position="14"/>
        <end position="70"/>
    </location>
</feature>
<name>A0A2V4PAA5_9ACTN</name>
<evidence type="ECO:0000259" key="1">
    <source>
        <dbReference type="PROSITE" id="PS50943"/>
    </source>
</evidence>
<accession>A0A2V4PAA5</accession>
<dbReference type="Proteomes" id="UP000248039">
    <property type="component" value="Unassembled WGS sequence"/>
</dbReference>
<reference evidence="2 3" key="1">
    <citation type="submission" date="2018-03" db="EMBL/GenBank/DDBJ databases">
        <title>Bioinformatic expansion and discovery of thiopeptide antibiotics.</title>
        <authorList>
            <person name="Schwalen C.J."/>
            <person name="Hudson G.A."/>
            <person name="Mitchell D.A."/>
        </authorList>
    </citation>
    <scope>NUCLEOTIDE SEQUENCE [LARGE SCALE GENOMIC DNA]</scope>
    <source>
        <strain evidence="2 3">ATCC 21389</strain>
    </source>
</reference>
<evidence type="ECO:0000313" key="3">
    <source>
        <dbReference type="Proteomes" id="UP000248039"/>
    </source>
</evidence>